<gene>
    <name evidence="4" type="ORF">GCM10025751_50980</name>
</gene>
<accession>A0AAV3UQG5</accession>
<evidence type="ECO:0000256" key="3">
    <source>
        <dbReference type="SAM" id="MobiDB-lite"/>
    </source>
</evidence>
<dbReference type="GO" id="GO:0046872">
    <property type="term" value="F:metal ion binding"/>
    <property type="evidence" value="ECO:0007669"/>
    <property type="project" value="UniProtKB-KW"/>
</dbReference>
<keyword evidence="5" id="KW-1185">Reference proteome</keyword>
<dbReference type="PANTHER" id="PTHR28657">
    <property type="entry name" value="INDOLEAMINE 2,3-DIOXYGENASE"/>
    <property type="match status" value="1"/>
</dbReference>
<dbReference type="InterPro" id="IPR037217">
    <property type="entry name" value="Trp/Indoleamine_2_3_dOase-like"/>
</dbReference>
<keyword evidence="1" id="KW-0479">Metal-binding</keyword>
<feature type="region of interest" description="Disordered" evidence="3">
    <location>
        <begin position="360"/>
        <end position="386"/>
    </location>
</feature>
<comment type="caution">
    <text evidence="4">The sequence shown here is derived from an EMBL/GenBank/DDBJ whole genome shotgun (WGS) entry which is preliminary data.</text>
</comment>
<protein>
    <recommendedName>
        <fullName evidence="6">Indoleamine 2,3-dioxygenase</fullName>
    </recommendedName>
</protein>
<sequence>MAERVATVDHERFDIDPERGFIPGTDPLASFGTNAHLFLQELDKLSHNIPDLLETGRFRPSVRQLETPDPVLFDELTNRELARVYTITGFLANAYVHKIDSPTKKTIPAGVAVPLYESTKRLGTTPVLSYDAYVLYNWIRDDSNQELLPQNVRSMTNFFAPEDERWFIAIHVAIENRAGPAIAAIGDAQQGVYENDADRVGDALRTIERSIQDITTILNRMPERNNPEMYGTGFRPYLKPLTNIKYEGVGALTGRQSFRGASGAQSSILPALDAALGIDHGTNPLVGHLRELRKDMPAAHQEFVEAVETEPSIRDYVENSSDELRDTYNDCIDQLVTFRDDHIDIVAKYISGPLDKSKGTGGTPFSRYLETFTDDTEESRLSSPSQ</sequence>
<evidence type="ECO:0000256" key="2">
    <source>
        <dbReference type="ARBA" id="ARBA00023004"/>
    </source>
</evidence>
<dbReference type="Gene3D" id="1.20.58.480">
    <property type="match status" value="1"/>
</dbReference>
<evidence type="ECO:0008006" key="6">
    <source>
        <dbReference type="Google" id="ProtNLM"/>
    </source>
</evidence>
<evidence type="ECO:0000313" key="5">
    <source>
        <dbReference type="Proteomes" id="UP001501729"/>
    </source>
</evidence>
<dbReference type="GeneID" id="68617145"/>
<dbReference type="InterPro" id="IPR000898">
    <property type="entry name" value="Indolamine_dOase"/>
</dbReference>
<dbReference type="EMBL" id="BAABKX010000024">
    <property type="protein sequence ID" value="GAA5063020.1"/>
    <property type="molecule type" value="Genomic_DNA"/>
</dbReference>
<organism evidence="4 5">
    <name type="scientific">Haladaptatus pallidirubidus</name>
    <dbReference type="NCBI Taxonomy" id="1008152"/>
    <lineage>
        <taxon>Archaea</taxon>
        <taxon>Methanobacteriati</taxon>
        <taxon>Methanobacteriota</taxon>
        <taxon>Stenosarchaea group</taxon>
        <taxon>Halobacteria</taxon>
        <taxon>Halobacteriales</taxon>
        <taxon>Haladaptataceae</taxon>
        <taxon>Haladaptatus</taxon>
    </lineage>
</organism>
<dbReference type="PANTHER" id="PTHR28657:SF5">
    <property type="entry name" value="INDOLEAMINE 2,3-DIOXYGENASE"/>
    <property type="match status" value="1"/>
</dbReference>
<name>A0AAV3UQG5_9EURY</name>
<dbReference type="Pfam" id="PF01231">
    <property type="entry name" value="IDO"/>
    <property type="match status" value="1"/>
</dbReference>
<dbReference type="GO" id="GO:0016491">
    <property type="term" value="F:oxidoreductase activity"/>
    <property type="evidence" value="ECO:0007669"/>
    <property type="project" value="UniProtKB-ARBA"/>
</dbReference>
<dbReference type="GO" id="GO:0019441">
    <property type="term" value="P:L-tryptophan catabolic process to kynurenine"/>
    <property type="evidence" value="ECO:0007669"/>
    <property type="project" value="InterPro"/>
</dbReference>
<dbReference type="RefSeq" id="WP_227778577.1">
    <property type="nucleotide sequence ID" value="NZ_BAABKX010000024.1"/>
</dbReference>
<evidence type="ECO:0000256" key="1">
    <source>
        <dbReference type="ARBA" id="ARBA00022723"/>
    </source>
</evidence>
<keyword evidence="2" id="KW-0408">Iron</keyword>
<evidence type="ECO:0000313" key="4">
    <source>
        <dbReference type="EMBL" id="GAA5063020.1"/>
    </source>
</evidence>
<reference evidence="4 5" key="1">
    <citation type="journal article" date="2019" name="Int. J. Syst. Evol. Microbiol.">
        <title>The Global Catalogue of Microorganisms (GCM) 10K type strain sequencing project: providing services to taxonomists for standard genome sequencing and annotation.</title>
        <authorList>
            <consortium name="The Broad Institute Genomics Platform"/>
            <consortium name="The Broad Institute Genome Sequencing Center for Infectious Disease"/>
            <person name="Wu L."/>
            <person name="Ma J."/>
        </authorList>
    </citation>
    <scope>NUCLEOTIDE SEQUENCE [LARGE SCALE GENOMIC DNA]</scope>
    <source>
        <strain evidence="4 5">JCM 17504</strain>
    </source>
</reference>
<dbReference type="SUPFAM" id="SSF140959">
    <property type="entry name" value="Indolic compounds 2,3-dioxygenase-like"/>
    <property type="match status" value="1"/>
</dbReference>
<proteinExistence type="predicted"/>
<dbReference type="GO" id="GO:0020037">
    <property type="term" value="F:heme binding"/>
    <property type="evidence" value="ECO:0007669"/>
    <property type="project" value="InterPro"/>
</dbReference>
<dbReference type="AlphaFoldDB" id="A0AAV3UQG5"/>
<dbReference type="Proteomes" id="UP001501729">
    <property type="component" value="Unassembled WGS sequence"/>
</dbReference>